<feature type="domain" description="RNase H type-1" evidence="1">
    <location>
        <begin position="1"/>
        <end position="91"/>
    </location>
</feature>
<dbReference type="Pfam" id="PF13456">
    <property type="entry name" value="RVT_3"/>
    <property type="match status" value="1"/>
</dbReference>
<dbReference type="InterPro" id="IPR002156">
    <property type="entry name" value="RNaseH_domain"/>
</dbReference>
<dbReference type="Proteomes" id="UP000265520">
    <property type="component" value="Unassembled WGS sequence"/>
</dbReference>
<dbReference type="AlphaFoldDB" id="A0A392RM67"/>
<protein>
    <recommendedName>
        <fullName evidence="1">RNase H type-1 domain-containing protein</fullName>
    </recommendedName>
</protein>
<organism evidence="2 3">
    <name type="scientific">Trifolium medium</name>
    <dbReference type="NCBI Taxonomy" id="97028"/>
    <lineage>
        <taxon>Eukaryota</taxon>
        <taxon>Viridiplantae</taxon>
        <taxon>Streptophyta</taxon>
        <taxon>Embryophyta</taxon>
        <taxon>Tracheophyta</taxon>
        <taxon>Spermatophyta</taxon>
        <taxon>Magnoliopsida</taxon>
        <taxon>eudicotyledons</taxon>
        <taxon>Gunneridae</taxon>
        <taxon>Pentapetalae</taxon>
        <taxon>rosids</taxon>
        <taxon>fabids</taxon>
        <taxon>Fabales</taxon>
        <taxon>Fabaceae</taxon>
        <taxon>Papilionoideae</taxon>
        <taxon>50 kb inversion clade</taxon>
        <taxon>NPAAA clade</taxon>
        <taxon>Hologalegina</taxon>
        <taxon>IRL clade</taxon>
        <taxon>Trifolieae</taxon>
        <taxon>Trifolium</taxon>
    </lineage>
</organism>
<accession>A0A392RM67</accession>
<evidence type="ECO:0000313" key="2">
    <source>
        <dbReference type="EMBL" id="MCI37377.1"/>
    </source>
</evidence>
<feature type="non-terminal residue" evidence="2">
    <location>
        <position position="91"/>
    </location>
</feature>
<dbReference type="EMBL" id="LXQA010243960">
    <property type="protein sequence ID" value="MCI37377.1"/>
    <property type="molecule type" value="Genomic_DNA"/>
</dbReference>
<evidence type="ECO:0000313" key="3">
    <source>
        <dbReference type="Proteomes" id="UP000265520"/>
    </source>
</evidence>
<dbReference type="GO" id="GO:0003676">
    <property type="term" value="F:nucleic acid binding"/>
    <property type="evidence" value="ECO:0007669"/>
    <property type="project" value="InterPro"/>
</dbReference>
<dbReference type="GO" id="GO:0004523">
    <property type="term" value="F:RNA-DNA hybrid ribonuclease activity"/>
    <property type="evidence" value="ECO:0007669"/>
    <property type="project" value="InterPro"/>
</dbReference>
<keyword evidence="3" id="KW-1185">Reference proteome</keyword>
<name>A0A392RM67_9FABA</name>
<proteinExistence type="predicted"/>
<evidence type="ECO:0000259" key="1">
    <source>
        <dbReference type="Pfam" id="PF13456"/>
    </source>
</evidence>
<sequence>MILRRDDGRCVGAKTRICSGIHDAAMAEATRLLEALYWVDRNRLSNTLIELDAAKIVHTLNHHNFPRTNWGKVARNCSRVLSRLNDISVTW</sequence>
<comment type="caution">
    <text evidence="2">The sequence shown here is derived from an EMBL/GenBank/DDBJ whole genome shotgun (WGS) entry which is preliminary data.</text>
</comment>
<reference evidence="2 3" key="1">
    <citation type="journal article" date="2018" name="Front. Plant Sci.">
        <title>Red Clover (Trifolium pratense) and Zigzag Clover (T. medium) - A Picture of Genomic Similarities and Differences.</title>
        <authorList>
            <person name="Dluhosova J."/>
            <person name="Istvanek J."/>
            <person name="Nedelnik J."/>
            <person name="Repkova J."/>
        </authorList>
    </citation>
    <scope>NUCLEOTIDE SEQUENCE [LARGE SCALE GENOMIC DNA]</scope>
    <source>
        <strain evidence="3">cv. 10/8</strain>
        <tissue evidence="2">Leaf</tissue>
    </source>
</reference>